<dbReference type="Proteomes" id="UP000715965">
    <property type="component" value="Unassembled WGS sequence"/>
</dbReference>
<name>A0ABR9SFD5_9BURK</name>
<evidence type="ECO:0000259" key="1">
    <source>
        <dbReference type="Pfam" id="PF13468"/>
    </source>
</evidence>
<comment type="caution">
    <text evidence="2">The sequence shown here is derived from an EMBL/GenBank/DDBJ whole genome shotgun (WGS) entry which is preliminary data.</text>
</comment>
<evidence type="ECO:0000313" key="2">
    <source>
        <dbReference type="EMBL" id="MBE7941064.1"/>
    </source>
</evidence>
<dbReference type="EMBL" id="JADDOJ010000038">
    <property type="protein sequence ID" value="MBE7941064.1"/>
    <property type="molecule type" value="Genomic_DNA"/>
</dbReference>
<organism evidence="2 3">
    <name type="scientific">Ramlibacter aquaticus</name>
    <dbReference type="NCBI Taxonomy" id="2780094"/>
    <lineage>
        <taxon>Bacteria</taxon>
        <taxon>Pseudomonadati</taxon>
        <taxon>Pseudomonadota</taxon>
        <taxon>Betaproteobacteria</taxon>
        <taxon>Burkholderiales</taxon>
        <taxon>Comamonadaceae</taxon>
        <taxon>Ramlibacter</taxon>
    </lineage>
</organism>
<keyword evidence="3" id="KW-1185">Reference proteome</keyword>
<dbReference type="RefSeq" id="WP_193780606.1">
    <property type="nucleotide sequence ID" value="NZ_JADDOJ010000038.1"/>
</dbReference>
<gene>
    <name evidence="2" type="ORF">IM725_10830</name>
</gene>
<reference evidence="2 3" key="1">
    <citation type="submission" date="2020-10" db="EMBL/GenBank/DDBJ databases">
        <title>Draft genome of Ramlibacter aquaticus LMG 30558.</title>
        <authorList>
            <person name="Props R."/>
        </authorList>
    </citation>
    <scope>NUCLEOTIDE SEQUENCE [LARGE SCALE GENOMIC DNA]</scope>
    <source>
        <strain evidence="2 3">LMG 30558</strain>
    </source>
</reference>
<dbReference type="Gene3D" id="3.10.180.10">
    <property type="entry name" value="2,3-Dihydroxybiphenyl 1,2-Dioxygenase, domain 1"/>
    <property type="match status" value="1"/>
</dbReference>
<dbReference type="SUPFAM" id="SSF54593">
    <property type="entry name" value="Glyoxalase/Bleomycin resistance protein/Dihydroxybiphenyl dioxygenase"/>
    <property type="match status" value="1"/>
</dbReference>
<accession>A0ABR9SFD5</accession>
<proteinExistence type="predicted"/>
<evidence type="ECO:0000313" key="3">
    <source>
        <dbReference type="Proteomes" id="UP000715965"/>
    </source>
</evidence>
<dbReference type="InterPro" id="IPR025870">
    <property type="entry name" value="Glyoxalase-like_dom"/>
</dbReference>
<sequence length="213" mass="21968">MTCRIDHLVVTAPDLDQGVAWIEQALSVRMSGGGQHPRMATHNRLLRLGEACYLEVIAPDPAASPPGRPRWFGLDAAGADTPVALRTWVARSTGIAASLASATEEVGALERMNRGALEWLISITPDGSLPLGGVAPALIEWPAGVHPAQSLPDTGCRLVALELHHPQPSRVGALLASIGVAEAGVAVSVHPAPAPGLVAHLSTPSGMKTLAAV</sequence>
<protein>
    <submittedName>
        <fullName evidence="2">VOC family protein</fullName>
    </submittedName>
</protein>
<feature type="domain" description="Glyoxalase-like" evidence="1">
    <location>
        <begin position="5"/>
        <end position="177"/>
    </location>
</feature>
<dbReference type="Pfam" id="PF13468">
    <property type="entry name" value="Glyoxalase_3"/>
    <property type="match status" value="1"/>
</dbReference>
<dbReference type="InterPro" id="IPR029068">
    <property type="entry name" value="Glyas_Bleomycin-R_OHBP_Dase"/>
</dbReference>